<organism evidence="1">
    <name type="scientific">Pyricularia oryzae (strain Y34)</name>
    <name type="common">Rice blast fungus</name>
    <name type="synonym">Magnaporthe oryzae</name>
    <dbReference type="NCBI Taxonomy" id="1143189"/>
    <lineage>
        <taxon>Eukaryota</taxon>
        <taxon>Fungi</taxon>
        <taxon>Dikarya</taxon>
        <taxon>Ascomycota</taxon>
        <taxon>Pezizomycotina</taxon>
        <taxon>Sordariomycetes</taxon>
        <taxon>Sordariomycetidae</taxon>
        <taxon>Magnaporthales</taxon>
        <taxon>Pyriculariaceae</taxon>
        <taxon>Pyricularia</taxon>
    </lineage>
</organism>
<proteinExistence type="predicted"/>
<accession>A0AA97PQA9</accession>
<sequence length="52" mass="5898">MSIRVPGKDGQPSIPQHTTVQIDQLGIEIGQRRYPQVQYQGPSLRQLSIPER</sequence>
<dbReference type="AlphaFoldDB" id="A0AA97PQA9"/>
<gene>
    <name evidence="1" type="ORF">OOU_Y34scaffold00177g34</name>
</gene>
<name>A0AA97PQA9_PYRO3</name>
<reference evidence="1" key="1">
    <citation type="journal article" date="2012" name="PLoS Genet.">
        <title>Comparative analysis of the genomes of two field isolates of the rice blast fungus Magnaporthe oryzae.</title>
        <authorList>
            <person name="Xue M."/>
            <person name="Yang J."/>
            <person name="Li Z."/>
            <person name="Hu S."/>
            <person name="Yao N."/>
            <person name="Dean R.A."/>
            <person name="Zhao W."/>
            <person name="Shen M."/>
            <person name="Zhang H."/>
            <person name="Li C."/>
            <person name="Liu L."/>
            <person name="Cao L."/>
            <person name="Xu X."/>
            <person name="Xing Y."/>
            <person name="Hsiang T."/>
            <person name="Zhang Z."/>
            <person name="Xu J.R."/>
            <person name="Peng Y.L."/>
        </authorList>
    </citation>
    <scope>NUCLEOTIDE SEQUENCE</scope>
    <source>
        <strain evidence="1">Y34</strain>
    </source>
</reference>
<dbReference type="EMBL" id="JH793029">
    <property type="protein sequence ID" value="ELQ43022.1"/>
    <property type="molecule type" value="Genomic_DNA"/>
</dbReference>
<protein>
    <submittedName>
        <fullName evidence="1">Uncharacterized protein</fullName>
    </submittedName>
</protein>
<dbReference type="Proteomes" id="UP000011086">
    <property type="component" value="Unassembled WGS sequence"/>
</dbReference>
<evidence type="ECO:0000313" key="1">
    <source>
        <dbReference type="EMBL" id="ELQ43022.1"/>
    </source>
</evidence>